<proteinExistence type="predicted"/>
<dbReference type="EMBL" id="CAMKVN010007892">
    <property type="protein sequence ID" value="CAI2191971.1"/>
    <property type="molecule type" value="Genomic_DNA"/>
</dbReference>
<evidence type="ECO:0000313" key="2">
    <source>
        <dbReference type="Proteomes" id="UP001153678"/>
    </source>
</evidence>
<gene>
    <name evidence="1" type="ORF">FWILDA_LOCUS15341</name>
</gene>
<keyword evidence="2" id="KW-1185">Reference proteome</keyword>
<organism evidence="1 2">
    <name type="scientific">Funneliformis geosporum</name>
    <dbReference type="NCBI Taxonomy" id="1117311"/>
    <lineage>
        <taxon>Eukaryota</taxon>
        <taxon>Fungi</taxon>
        <taxon>Fungi incertae sedis</taxon>
        <taxon>Mucoromycota</taxon>
        <taxon>Glomeromycotina</taxon>
        <taxon>Glomeromycetes</taxon>
        <taxon>Glomerales</taxon>
        <taxon>Glomeraceae</taxon>
        <taxon>Funneliformis</taxon>
    </lineage>
</organism>
<accession>A0A9W4T467</accession>
<comment type="caution">
    <text evidence="1">The sequence shown here is derived from an EMBL/GenBank/DDBJ whole genome shotgun (WGS) entry which is preliminary data.</text>
</comment>
<evidence type="ECO:0000313" key="1">
    <source>
        <dbReference type="EMBL" id="CAI2191971.1"/>
    </source>
</evidence>
<name>A0A9W4T467_9GLOM</name>
<reference evidence="1" key="1">
    <citation type="submission" date="2022-08" db="EMBL/GenBank/DDBJ databases">
        <authorList>
            <person name="Kallberg Y."/>
            <person name="Tangrot J."/>
            <person name="Rosling A."/>
        </authorList>
    </citation>
    <scope>NUCLEOTIDE SEQUENCE</scope>
    <source>
        <strain evidence="1">Wild A</strain>
    </source>
</reference>
<sequence>ELYHQIGGLMPRDNNKKLTFAQIYFYNSNLDSQLQRRQEIFSSLNAEMLKVLQVELNIINLFVNQFVTSGIKAKNESDNSH</sequence>
<dbReference type="Proteomes" id="UP001153678">
    <property type="component" value="Unassembled WGS sequence"/>
</dbReference>
<dbReference type="AlphaFoldDB" id="A0A9W4T467"/>
<feature type="non-terminal residue" evidence="1">
    <location>
        <position position="1"/>
    </location>
</feature>
<protein>
    <submittedName>
        <fullName evidence="1">9643_t:CDS:1</fullName>
    </submittedName>
</protein>